<evidence type="ECO:0000256" key="1">
    <source>
        <dbReference type="SAM" id="MobiDB-lite"/>
    </source>
</evidence>
<evidence type="ECO:0000313" key="2">
    <source>
        <dbReference type="EMBL" id="QEV60566.1"/>
    </source>
</evidence>
<gene>
    <name evidence="2" type="ORF">CP982_19085</name>
</gene>
<dbReference type="Proteomes" id="UP000326505">
    <property type="component" value="Chromosome"/>
</dbReference>
<protein>
    <submittedName>
        <fullName evidence="2">Uncharacterized protein</fullName>
    </submittedName>
</protein>
<feature type="compositionally biased region" description="Pro residues" evidence="1">
    <location>
        <begin position="68"/>
        <end position="79"/>
    </location>
</feature>
<accession>A0A5P2XDH6</accession>
<proteinExistence type="predicted"/>
<sequence length="100" mass="10280">MAEPGADTGDDHGLSLEQRHAGLPALALCLTGRQSMGPRRRRGEAWATTPGPQTAPGPPTTPGRQTAPGPPTTPGPPRPVATRTASWPPSARTACARGTR</sequence>
<reference evidence="2 3" key="1">
    <citation type="submission" date="2017-09" db="EMBL/GenBank/DDBJ databases">
        <authorList>
            <person name="Lee N."/>
            <person name="Cho B.-K."/>
        </authorList>
    </citation>
    <scope>NUCLEOTIDE SEQUENCE [LARGE SCALE GENOMIC DNA]</scope>
    <source>
        <strain evidence="2 3">ATCC 27465</strain>
    </source>
</reference>
<evidence type="ECO:0000313" key="3">
    <source>
        <dbReference type="Proteomes" id="UP000326505"/>
    </source>
</evidence>
<dbReference type="KEGG" id="sspb:CP982_19085"/>
<organism evidence="2 3">
    <name type="scientific">Streptomyces spectabilis</name>
    <dbReference type="NCBI Taxonomy" id="68270"/>
    <lineage>
        <taxon>Bacteria</taxon>
        <taxon>Bacillati</taxon>
        <taxon>Actinomycetota</taxon>
        <taxon>Actinomycetes</taxon>
        <taxon>Kitasatosporales</taxon>
        <taxon>Streptomycetaceae</taxon>
        <taxon>Streptomyces</taxon>
    </lineage>
</organism>
<dbReference type="EMBL" id="CP023690">
    <property type="protein sequence ID" value="QEV60566.1"/>
    <property type="molecule type" value="Genomic_DNA"/>
</dbReference>
<feature type="region of interest" description="Disordered" evidence="1">
    <location>
        <begin position="32"/>
        <end position="100"/>
    </location>
</feature>
<name>A0A5P2XDH6_STRST</name>
<dbReference type="AlphaFoldDB" id="A0A5P2XDH6"/>